<proteinExistence type="predicted"/>
<dbReference type="AntiFam" id="ANF00215">
    <property type="entry name" value="Shadow ORF (opposite nolG)"/>
</dbReference>
<dbReference type="EMBL" id="VSSQ01049646">
    <property type="protein sequence ID" value="MPN03720.1"/>
    <property type="molecule type" value="Genomic_DNA"/>
</dbReference>
<sequence length="67" mass="6957">MVKPISAITAKVPTSDTGIASVGTSVERHSCKKSQVTRITSTTATTSVIATSWTEAEMKSVVSNDTA</sequence>
<accession>A0A645EQV0</accession>
<evidence type="ECO:0000313" key="1">
    <source>
        <dbReference type="EMBL" id="MPN03720.1"/>
    </source>
</evidence>
<name>A0A645EQV0_9ZZZZ</name>
<comment type="caution">
    <text evidence="1">The sequence shown here is derived from an EMBL/GenBank/DDBJ whole genome shotgun (WGS) entry which is preliminary data.</text>
</comment>
<dbReference type="AlphaFoldDB" id="A0A645EQV0"/>
<gene>
    <name evidence="1" type="ORF">SDC9_150952</name>
</gene>
<organism evidence="1">
    <name type="scientific">bioreactor metagenome</name>
    <dbReference type="NCBI Taxonomy" id="1076179"/>
    <lineage>
        <taxon>unclassified sequences</taxon>
        <taxon>metagenomes</taxon>
        <taxon>ecological metagenomes</taxon>
    </lineage>
</organism>
<reference evidence="1" key="1">
    <citation type="submission" date="2019-08" db="EMBL/GenBank/DDBJ databases">
        <authorList>
            <person name="Kucharzyk K."/>
            <person name="Murdoch R.W."/>
            <person name="Higgins S."/>
            <person name="Loffler F."/>
        </authorList>
    </citation>
    <scope>NUCLEOTIDE SEQUENCE</scope>
</reference>
<protein>
    <submittedName>
        <fullName evidence="1">Uncharacterized protein</fullName>
    </submittedName>
</protein>